<feature type="domain" description="DNA polymerase beta thumb" evidence="3">
    <location>
        <begin position="102"/>
        <end position="162"/>
    </location>
</feature>
<dbReference type="InterPro" id="IPR043519">
    <property type="entry name" value="NT_sf"/>
</dbReference>
<keyword evidence="4" id="KW-0540">Nuclease</keyword>
<proteinExistence type="predicted"/>
<dbReference type="Proteomes" id="UP000246351">
    <property type="component" value="Unassembled WGS sequence"/>
</dbReference>
<dbReference type="Gene3D" id="3.30.460.10">
    <property type="entry name" value="Beta Polymerase, domain 2"/>
    <property type="match status" value="1"/>
</dbReference>
<keyword evidence="1" id="KW-0808">Transferase</keyword>
<dbReference type="InterPro" id="IPR037160">
    <property type="entry name" value="DNA_Pol_thumb_sf"/>
</dbReference>
<reference evidence="4 5" key="1">
    <citation type="journal article" date="2018" name="Vet. Microbiol.">
        <title>Clonal diversity and geographic distribution of methicillin-resistant Staphylococcus pseudintermedius from Australian animals: Discovery of novel sequence types.</title>
        <authorList>
            <person name="Worthing K.A."/>
            <person name="Abraham S."/>
            <person name="Coombs G.W."/>
            <person name="Pang S."/>
            <person name="Saputra S."/>
            <person name="Jordan D."/>
            <person name="Trott D.J."/>
            <person name="Norris J.M."/>
        </authorList>
    </citation>
    <scope>NUCLEOTIDE SEQUENCE [LARGE SCALE GENOMIC DNA]</scope>
    <source>
        <strain evidence="4 5">ST71 3</strain>
    </source>
</reference>
<dbReference type="EMBL" id="QEIV01002508">
    <property type="protein sequence ID" value="PWZ93432.1"/>
    <property type="molecule type" value="Genomic_DNA"/>
</dbReference>
<dbReference type="InterPro" id="IPR029398">
    <property type="entry name" value="PolB_thumb"/>
</dbReference>
<feature type="non-terminal residue" evidence="4">
    <location>
        <position position="167"/>
    </location>
</feature>
<comment type="caution">
    <text evidence="4">The sequence shown here is derived from an EMBL/GenBank/DDBJ whole genome shotgun (WGS) entry which is preliminary data.</text>
</comment>
<dbReference type="Pfam" id="PF14791">
    <property type="entry name" value="DNA_pol_B_thumb"/>
    <property type="match status" value="1"/>
</dbReference>
<organism evidence="4 5">
    <name type="scientific">Staphylococcus pseudintermedius</name>
    <dbReference type="NCBI Taxonomy" id="283734"/>
    <lineage>
        <taxon>Bacteria</taxon>
        <taxon>Bacillati</taxon>
        <taxon>Bacillota</taxon>
        <taxon>Bacilli</taxon>
        <taxon>Bacillales</taxon>
        <taxon>Staphylococcaceae</taxon>
        <taxon>Staphylococcus</taxon>
        <taxon>Staphylococcus intermedius group</taxon>
    </lineage>
</organism>
<accession>A0A317Z2B2</accession>
<dbReference type="PANTHER" id="PTHR11276:SF28">
    <property type="entry name" value="DNA POLYMERASE LAMBDA"/>
    <property type="match status" value="1"/>
</dbReference>
<keyword evidence="2" id="KW-0548">Nucleotidyltransferase</keyword>
<dbReference type="SUPFAM" id="SSF81301">
    <property type="entry name" value="Nucleotidyltransferase"/>
    <property type="match status" value="1"/>
</dbReference>
<evidence type="ECO:0000259" key="3">
    <source>
        <dbReference type="Pfam" id="PF14791"/>
    </source>
</evidence>
<sequence>YPIDTMKGLNTLITKHLQTIEAIERFEVAGSFRRKKEMSKDLVYIISTNDPLEVQQQLLAIPEKVEEVAVGKTKVSLELAFDDETIGVDFRLIEPAAFYHTLQHFTGSKEHNIRIRQIAKQTNEKVSEYGIERPDGSLLQFDSEAAIYEHFGVKWMAPSMREDGTEF</sequence>
<keyword evidence="4" id="KW-0269">Exonuclease</keyword>
<dbReference type="GO" id="GO:0003677">
    <property type="term" value="F:DNA binding"/>
    <property type="evidence" value="ECO:0007669"/>
    <property type="project" value="InterPro"/>
</dbReference>
<dbReference type="AlphaFoldDB" id="A0A317Z2B2"/>
<dbReference type="GO" id="GO:0003887">
    <property type="term" value="F:DNA-directed DNA polymerase activity"/>
    <property type="evidence" value="ECO:0007669"/>
    <property type="project" value="InterPro"/>
</dbReference>
<dbReference type="STRING" id="937773.SPSINT_0844"/>
<dbReference type="Gene3D" id="3.30.210.10">
    <property type="entry name" value="DNA polymerase, thumb domain"/>
    <property type="match status" value="1"/>
</dbReference>
<gene>
    <name evidence="4" type="ORF">DD924_19875</name>
</gene>
<feature type="non-terminal residue" evidence="4">
    <location>
        <position position="1"/>
    </location>
</feature>
<keyword evidence="4" id="KW-0378">Hydrolase</keyword>
<dbReference type="InterPro" id="IPR022312">
    <property type="entry name" value="DNA_pol_X"/>
</dbReference>
<evidence type="ECO:0000313" key="4">
    <source>
        <dbReference type="EMBL" id="PWZ93432.1"/>
    </source>
</evidence>
<evidence type="ECO:0000256" key="2">
    <source>
        <dbReference type="ARBA" id="ARBA00022695"/>
    </source>
</evidence>
<evidence type="ECO:0000256" key="1">
    <source>
        <dbReference type="ARBA" id="ARBA00022679"/>
    </source>
</evidence>
<protein>
    <submittedName>
        <fullName evidence="4">DNA polymerase/3'-5' exonuclease PolX</fullName>
    </submittedName>
</protein>
<dbReference type="PANTHER" id="PTHR11276">
    <property type="entry name" value="DNA POLYMERASE TYPE-X FAMILY MEMBER"/>
    <property type="match status" value="1"/>
</dbReference>
<dbReference type="GO" id="GO:0006281">
    <property type="term" value="P:DNA repair"/>
    <property type="evidence" value="ECO:0007669"/>
    <property type="project" value="InterPro"/>
</dbReference>
<evidence type="ECO:0000313" key="5">
    <source>
        <dbReference type="Proteomes" id="UP000246351"/>
    </source>
</evidence>
<dbReference type="GO" id="GO:0004527">
    <property type="term" value="F:exonuclease activity"/>
    <property type="evidence" value="ECO:0007669"/>
    <property type="project" value="UniProtKB-KW"/>
</dbReference>
<name>A0A317Z2B2_STAPS</name>